<dbReference type="AlphaFoldDB" id="A4CBT8"/>
<sequence>MSSILYEIKTSKKRKTVAIKIQKNQVTVYAPTYVSKHYLDELVQSKSTWISEQLHKQQALIKPSIFTRQNMCLFGQEYPIRFSLSKQSRCFLLFNTIEVETAARVKTIEPFRIKQIQRFLAEQLQLYLAQRLAFYCQQMNLDYQGLKIQHYRRRWGSCSSKGVISFNLLLAQTPHWVIDYVIVHELAHLKHLNHSALFWQLVDTHYPDRKKAENWLKNRMFDLEVE</sequence>
<keyword evidence="3" id="KW-1185">Reference proteome</keyword>
<dbReference type="eggNOG" id="COG1451">
    <property type="taxonomic scope" value="Bacteria"/>
</dbReference>
<proteinExistence type="predicted"/>
<dbReference type="InterPro" id="IPR002725">
    <property type="entry name" value="YgjP-like_metallopeptidase"/>
</dbReference>
<evidence type="ECO:0000313" key="3">
    <source>
        <dbReference type="Proteomes" id="UP000006201"/>
    </source>
</evidence>
<gene>
    <name evidence="2" type="ORF">PTD2_18425</name>
</gene>
<reference evidence="2 3" key="1">
    <citation type="submission" date="2006-02" db="EMBL/GenBank/DDBJ databases">
        <authorList>
            <person name="Moran M.A."/>
            <person name="Kjelleberg S."/>
            <person name="Egan S."/>
            <person name="Saunders N."/>
            <person name="Thomas T."/>
            <person name="Ferriera S."/>
            <person name="Johnson J."/>
            <person name="Kravitz S."/>
            <person name="Halpern A."/>
            <person name="Remington K."/>
            <person name="Beeson K."/>
            <person name="Tran B."/>
            <person name="Rogers Y.-H."/>
            <person name="Friedman R."/>
            <person name="Venter J.C."/>
        </authorList>
    </citation>
    <scope>NUCLEOTIDE SEQUENCE [LARGE SCALE GENOMIC DNA]</scope>
    <source>
        <strain evidence="2 3">D2</strain>
    </source>
</reference>
<organism evidence="2 3">
    <name type="scientific">Pseudoalteromonas tunicata D2</name>
    <dbReference type="NCBI Taxonomy" id="87626"/>
    <lineage>
        <taxon>Bacteria</taxon>
        <taxon>Pseudomonadati</taxon>
        <taxon>Pseudomonadota</taxon>
        <taxon>Gammaproteobacteria</taxon>
        <taxon>Alteromonadales</taxon>
        <taxon>Pseudoalteromonadaceae</taxon>
        <taxon>Pseudoalteromonas</taxon>
    </lineage>
</organism>
<dbReference type="STRING" id="87626.PTD2_18425"/>
<dbReference type="PANTHER" id="PTHR30399">
    <property type="entry name" value="UNCHARACTERIZED PROTEIN YGJP"/>
    <property type="match status" value="1"/>
</dbReference>
<name>A4CBT8_9GAMM</name>
<comment type="caution">
    <text evidence="2">The sequence shown here is derived from an EMBL/GenBank/DDBJ whole genome shotgun (WGS) entry which is preliminary data.</text>
</comment>
<dbReference type="OrthoDB" id="9811177at2"/>
<accession>A4CBT8</accession>
<dbReference type="InterPro" id="IPR053136">
    <property type="entry name" value="UTP_pyrophosphatase-like"/>
</dbReference>
<dbReference type="Pfam" id="PF01863">
    <property type="entry name" value="YgjP-like"/>
    <property type="match status" value="1"/>
</dbReference>
<dbReference type="CDD" id="cd07344">
    <property type="entry name" value="M48_yhfN_like"/>
    <property type="match status" value="1"/>
</dbReference>
<dbReference type="Gene3D" id="3.30.2010.10">
    <property type="entry name" value="Metalloproteases ('zincins'), catalytic domain"/>
    <property type="match status" value="1"/>
</dbReference>
<feature type="domain" description="YgjP-like metallopeptidase" evidence="1">
    <location>
        <begin position="15"/>
        <end position="218"/>
    </location>
</feature>
<dbReference type="EMBL" id="AAOH01000005">
    <property type="protein sequence ID" value="EAR27825.1"/>
    <property type="molecule type" value="Genomic_DNA"/>
</dbReference>
<evidence type="ECO:0000259" key="1">
    <source>
        <dbReference type="Pfam" id="PF01863"/>
    </source>
</evidence>
<dbReference type="HOGENOM" id="CLU_065947_2_2_6"/>
<dbReference type="PANTHER" id="PTHR30399:SF1">
    <property type="entry name" value="UTP PYROPHOSPHATASE"/>
    <property type="match status" value="1"/>
</dbReference>
<protein>
    <submittedName>
        <fullName evidence="2">Putative orphan protein</fullName>
    </submittedName>
</protein>
<evidence type="ECO:0000313" key="2">
    <source>
        <dbReference type="EMBL" id="EAR27825.1"/>
    </source>
</evidence>
<dbReference type="RefSeq" id="WP_009839657.1">
    <property type="nucleotide sequence ID" value="NZ_CH959301.1"/>
</dbReference>
<dbReference type="Proteomes" id="UP000006201">
    <property type="component" value="Unassembled WGS sequence"/>
</dbReference>